<dbReference type="OMA" id="IAYITFM"/>
<protein>
    <submittedName>
        <fullName evidence="1">Uncharacterized protein</fullName>
    </submittedName>
</protein>
<evidence type="ECO:0000313" key="2">
    <source>
        <dbReference type="Proteomes" id="UP000683925"/>
    </source>
</evidence>
<name>A0A8S1W348_PAROT</name>
<proteinExistence type="predicted"/>
<accession>A0A8S1W348</accession>
<gene>
    <name evidence="1" type="ORF">POCTA_138.1.T0790074</name>
</gene>
<reference evidence="1" key="1">
    <citation type="submission" date="2021-01" db="EMBL/GenBank/DDBJ databases">
        <authorList>
            <consortium name="Genoscope - CEA"/>
            <person name="William W."/>
        </authorList>
    </citation>
    <scope>NUCLEOTIDE SEQUENCE</scope>
</reference>
<dbReference type="Proteomes" id="UP000683925">
    <property type="component" value="Unassembled WGS sequence"/>
</dbReference>
<comment type="caution">
    <text evidence="1">The sequence shown here is derived from an EMBL/GenBank/DDBJ whole genome shotgun (WGS) entry which is preliminary data.</text>
</comment>
<dbReference type="OrthoDB" id="292691at2759"/>
<keyword evidence="2" id="KW-1185">Reference proteome</keyword>
<organism evidence="1 2">
    <name type="scientific">Paramecium octaurelia</name>
    <dbReference type="NCBI Taxonomy" id="43137"/>
    <lineage>
        <taxon>Eukaryota</taxon>
        <taxon>Sar</taxon>
        <taxon>Alveolata</taxon>
        <taxon>Ciliophora</taxon>
        <taxon>Intramacronucleata</taxon>
        <taxon>Oligohymenophorea</taxon>
        <taxon>Peniculida</taxon>
        <taxon>Parameciidae</taxon>
        <taxon>Paramecium</taxon>
    </lineage>
</organism>
<dbReference type="EMBL" id="CAJJDP010000078">
    <property type="protein sequence ID" value="CAD8182539.1"/>
    <property type="molecule type" value="Genomic_DNA"/>
</dbReference>
<evidence type="ECO:0000313" key="1">
    <source>
        <dbReference type="EMBL" id="CAD8182539.1"/>
    </source>
</evidence>
<sequence>MIDQFIIFLFVKTIQPQFILDQVQVLNHEFNEKLELNPLFKRSCLNDRERLCKLHSEALSPQVEEMISIATEYLNYFGAEDPDQYQRLMNQIITQYVYRQDEYQAYALAFQGLRDVVQSSVNISIGINYKEREMMFVMENATKQFDNLITFENLYLSADGNFIYTKEQEGMIHFNSSVNLGTIKMNSTQIIASYFNKQKTLFKSRSMVELFGGGTQITKLNISAHSQIAYITFMIEAEPLSPETIKNKIHIALQQRYRQLHRIKDDFIEQFIKHFIPKYMHPALHDIIQNMIENKPVQTQYQELQFIIDELRTTKSEKLIELNKLIQQLLQ</sequence>
<dbReference type="AlphaFoldDB" id="A0A8S1W348"/>